<organism evidence="1 2">
    <name type="scientific">Lactobacillus phage Lb338-1</name>
    <dbReference type="NCBI Taxonomy" id="2892342"/>
    <lineage>
        <taxon>Viruses</taxon>
        <taxon>Duplodnaviria</taxon>
        <taxon>Heunggongvirae</taxon>
        <taxon>Uroviricota</taxon>
        <taxon>Caudoviricetes</taxon>
        <taxon>Herelleviridae</taxon>
        <taxon>Mooreparkvirus</taxon>
        <taxon>Mooreparkvirus Lb3381</taxon>
    </lineage>
</organism>
<proteinExistence type="predicted"/>
<dbReference type="Proteomes" id="UP000001878">
    <property type="component" value="Segment"/>
</dbReference>
<evidence type="ECO:0000313" key="1">
    <source>
        <dbReference type="EMBL" id="ACO37093.1"/>
    </source>
</evidence>
<protein>
    <submittedName>
        <fullName evidence="1">Uncharacterized protein</fullName>
    </submittedName>
</protein>
<dbReference type="KEGG" id="vg:7751027"/>
<evidence type="ECO:0000313" key="2">
    <source>
        <dbReference type="Proteomes" id="UP000001878"/>
    </source>
</evidence>
<accession>C1KFT2</accession>
<dbReference type="GeneID" id="7751027"/>
<dbReference type="RefSeq" id="YP_002790851.1">
    <property type="nucleotide sequence ID" value="NC_012530.1"/>
</dbReference>
<keyword evidence="2" id="KW-1185">Reference proteome</keyword>
<reference evidence="1 2" key="1">
    <citation type="journal article" date="2009" name="Gene">
        <title>Genome of a virulent bacteriophage Lb338-1 that lyses the probiotic Lactobacillus paracasei cheese strain.</title>
        <authorList>
            <person name="Alemayehu D."/>
            <person name="Ross R.P."/>
            <person name="O'Sullivan O."/>
            <person name="Coffey A."/>
            <person name="Stanton C."/>
            <person name="Fitzgerald G.F."/>
            <person name="McAuliffe O."/>
        </authorList>
    </citation>
    <scope>NUCLEOTIDE SEQUENCE [LARGE SCALE GENOMIC DNA]</scope>
    <source>
        <strain evidence="1">Lb338-1</strain>
    </source>
</reference>
<sequence>MENKMEKATDKQLRFMLTIRQALADYDEVIGGDHQLPSADEVWSMSKADAGKFISKYGKAYKECLAKLLESKNN</sequence>
<name>C1KFT2_9CAUD</name>
<dbReference type="EMBL" id="FJ822135">
    <property type="protein sequence ID" value="ACO37093.1"/>
    <property type="molecule type" value="Genomic_DNA"/>
</dbReference>
<gene>
    <name evidence="1" type="ORF">lb338_phage_172</name>
</gene>